<dbReference type="EMBL" id="JAHCQH010000003">
    <property type="protein sequence ID" value="MBS9475535.1"/>
    <property type="molecule type" value="Genomic_DNA"/>
</dbReference>
<proteinExistence type="predicted"/>
<keyword evidence="2" id="KW-1185">Reference proteome</keyword>
<comment type="caution">
    <text evidence="1">The sequence shown here is derived from an EMBL/GenBank/DDBJ whole genome shotgun (WGS) entry which is preliminary data.</text>
</comment>
<dbReference type="Proteomes" id="UP001166585">
    <property type="component" value="Unassembled WGS sequence"/>
</dbReference>
<reference evidence="1" key="1">
    <citation type="submission" date="2021-05" db="EMBL/GenBank/DDBJ databases">
        <authorList>
            <person name="Sun Q."/>
            <person name="Inoue M."/>
        </authorList>
    </citation>
    <scope>NUCLEOTIDE SEQUENCE</scope>
    <source>
        <strain evidence="1">VKM B-3255</strain>
    </source>
</reference>
<organism evidence="1 2">
    <name type="scientific">Ancylobacter radicis</name>
    <dbReference type="NCBI Taxonomy" id="2836179"/>
    <lineage>
        <taxon>Bacteria</taxon>
        <taxon>Pseudomonadati</taxon>
        <taxon>Pseudomonadota</taxon>
        <taxon>Alphaproteobacteria</taxon>
        <taxon>Hyphomicrobiales</taxon>
        <taxon>Xanthobacteraceae</taxon>
        <taxon>Ancylobacter</taxon>
    </lineage>
</organism>
<evidence type="ECO:0000313" key="2">
    <source>
        <dbReference type="Proteomes" id="UP001166585"/>
    </source>
</evidence>
<name>A0ABS5R2T4_9HYPH</name>
<evidence type="ECO:0000313" key="1">
    <source>
        <dbReference type="EMBL" id="MBS9475535.1"/>
    </source>
</evidence>
<gene>
    <name evidence="1" type="ORF">KIP89_00230</name>
</gene>
<protein>
    <submittedName>
        <fullName evidence="1">Uncharacterized protein</fullName>
    </submittedName>
</protein>
<accession>A0ABS5R2T4</accession>
<sequence>MTKNTESRARAQCAVDLRASQRRPADLMAAIERYWPVVAREIEAGIADGDLPPVEDMERRAEEYGRLIRS</sequence>